<dbReference type="SUPFAM" id="SSF56059">
    <property type="entry name" value="Glutathione synthetase ATP-binding domain-like"/>
    <property type="match status" value="1"/>
</dbReference>
<evidence type="ECO:0000313" key="4">
    <source>
        <dbReference type="Proteomes" id="UP001139409"/>
    </source>
</evidence>
<keyword evidence="4" id="KW-1185">Reference proteome</keyword>
<sequence>MPKCAFLSIANTEGWFIDDDLVHEPLTKLGWEVDNIPWNQPTDWNAYHVVVIRSPWDYQDHLEQFLDVLEQIEKSSALLLNDISIVRWNINKNYLFELEQKGIQLVPSIRKTGPNHSDIEKAYKTFKTSELIIKPIIGANADDTFRIPKQNTEVSHKVIQLFQDRECILQPFMKYIVEEGEFSLMYFNGELSHVILKTVGNGDFRVQEEHGGDVIPIIHPEPRLLEAAGKAMKALPAVPMYARVDLVRTARNDFALMELELIEPCLYFRFDPKSATRFAACIDDQLKRVQA</sequence>
<evidence type="ECO:0000313" key="2">
    <source>
        <dbReference type="EMBL" id="MCA6076238.1"/>
    </source>
</evidence>
<evidence type="ECO:0000313" key="1">
    <source>
        <dbReference type="EMBL" id="MCA6075061.1"/>
    </source>
</evidence>
<dbReference type="EMBL" id="JAIXNE010000004">
    <property type="protein sequence ID" value="MCA6077366.1"/>
    <property type="molecule type" value="Genomic_DNA"/>
</dbReference>
<evidence type="ECO:0000313" key="3">
    <source>
        <dbReference type="EMBL" id="MCA6077366.1"/>
    </source>
</evidence>
<dbReference type="PANTHER" id="PTHR39217:SF1">
    <property type="entry name" value="GLUTATHIONE SYNTHETASE"/>
    <property type="match status" value="1"/>
</dbReference>
<accession>A0A9X1HSQ2</accession>
<dbReference type="InterPro" id="IPR053191">
    <property type="entry name" value="DcsG_Biosynth_Enzyme"/>
</dbReference>
<dbReference type="AlphaFoldDB" id="A0A9X1HSQ2"/>
<dbReference type="RefSeq" id="WP_225698167.1">
    <property type="nucleotide sequence ID" value="NZ_JAIXNE010000002.1"/>
</dbReference>
<organism evidence="2 4">
    <name type="scientific">Fulvivirga sedimenti</name>
    <dbReference type="NCBI Taxonomy" id="2879465"/>
    <lineage>
        <taxon>Bacteria</taxon>
        <taxon>Pseudomonadati</taxon>
        <taxon>Bacteroidota</taxon>
        <taxon>Cytophagia</taxon>
        <taxon>Cytophagales</taxon>
        <taxon>Fulvivirgaceae</taxon>
        <taxon>Fulvivirga</taxon>
    </lineage>
</organism>
<protein>
    <recommendedName>
        <fullName evidence="5">Prokaryotic glutathione synthetase ATP-binding domain-containing protein</fullName>
    </recommendedName>
</protein>
<proteinExistence type="predicted"/>
<dbReference type="Proteomes" id="UP001139409">
    <property type="component" value="Unassembled WGS sequence"/>
</dbReference>
<dbReference type="EMBL" id="JAIXNE010000003">
    <property type="protein sequence ID" value="MCA6076238.1"/>
    <property type="molecule type" value="Genomic_DNA"/>
</dbReference>
<comment type="caution">
    <text evidence="2">The sequence shown here is derived from an EMBL/GenBank/DDBJ whole genome shotgun (WGS) entry which is preliminary data.</text>
</comment>
<dbReference type="EMBL" id="JAIXNE010000002">
    <property type="protein sequence ID" value="MCA6075061.1"/>
    <property type="molecule type" value="Genomic_DNA"/>
</dbReference>
<reference evidence="2" key="1">
    <citation type="submission" date="2021-09" db="EMBL/GenBank/DDBJ databases">
        <title>Fulvivirga sp. isolated from coastal sediment.</title>
        <authorList>
            <person name="Yu H."/>
        </authorList>
    </citation>
    <scope>NUCLEOTIDE SEQUENCE</scope>
    <source>
        <strain evidence="2">1062</strain>
    </source>
</reference>
<evidence type="ECO:0008006" key="5">
    <source>
        <dbReference type="Google" id="ProtNLM"/>
    </source>
</evidence>
<dbReference type="PANTHER" id="PTHR39217">
    <property type="match status" value="1"/>
</dbReference>
<name>A0A9X1HSQ2_9BACT</name>
<gene>
    <name evidence="1" type="ORF">LDX50_09280</name>
    <name evidence="2" type="ORF">LDX50_15250</name>
    <name evidence="3" type="ORF">LDX50_20970</name>
</gene>